<gene>
    <name evidence="1" type="ORF">ECRASSUSDP1_LOCUS20673</name>
</gene>
<reference evidence="1" key="1">
    <citation type="submission" date="2023-07" db="EMBL/GenBank/DDBJ databases">
        <authorList>
            <consortium name="AG Swart"/>
            <person name="Singh M."/>
            <person name="Singh A."/>
            <person name="Seah K."/>
            <person name="Emmerich C."/>
        </authorList>
    </citation>
    <scope>NUCLEOTIDE SEQUENCE</scope>
    <source>
        <strain evidence="1">DP1</strain>
    </source>
</reference>
<protein>
    <submittedName>
        <fullName evidence="1">Uncharacterized protein</fullName>
    </submittedName>
</protein>
<dbReference type="Proteomes" id="UP001295684">
    <property type="component" value="Unassembled WGS sequence"/>
</dbReference>
<evidence type="ECO:0000313" key="1">
    <source>
        <dbReference type="EMBL" id="CAI2379264.1"/>
    </source>
</evidence>
<organism evidence="1 2">
    <name type="scientific">Euplotes crassus</name>
    <dbReference type="NCBI Taxonomy" id="5936"/>
    <lineage>
        <taxon>Eukaryota</taxon>
        <taxon>Sar</taxon>
        <taxon>Alveolata</taxon>
        <taxon>Ciliophora</taxon>
        <taxon>Intramacronucleata</taxon>
        <taxon>Spirotrichea</taxon>
        <taxon>Hypotrichia</taxon>
        <taxon>Euplotida</taxon>
        <taxon>Euplotidae</taxon>
        <taxon>Moneuplotes</taxon>
    </lineage>
</organism>
<sequence>MSLLKNREMELKNDLFSPAWSLYEKPLCPYHKFVEGICELTSKLKYHRKFQ</sequence>
<comment type="caution">
    <text evidence="1">The sequence shown here is derived from an EMBL/GenBank/DDBJ whole genome shotgun (WGS) entry which is preliminary data.</text>
</comment>
<accession>A0AAD2D379</accession>
<dbReference type="AlphaFoldDB" id="A0AAD2D379"/>
<proteinExistence type="predicted"/>
<evidence type="ECO:0000313" key="2">
    <source>
        <dbReference type="Proteomes" id="UP001295684"/>
    </source>
</evidence>
<keyword evidence="2" id="KW-1185">Reference proteome</keyword>
<name>A0AAD2D379_EUPCR</name>
<dbReference type="EMBL" id="CAMPGE010021089">
    <property type="protein sequence ID" value="CAI2379264.1"/>
    <property type="molecule type" value="Genomic_DNA"/>
</dbReference>